<name>A0A521B9H0_9SPHI</name>
<proteinExistence type="inferred from homology"/>
<keyword evidence="3" id="KW-0731">Sigma factor</keyword>
<evidence type="ECO:0000256" key="2">
    <source>
        <dbReference type="ARBA" id="ARBA00023015"/>
    </source>
</evidence>
<evidence type="ECO:0000313" key="6">
    <source>
        <dbReference type="EMBL" id="SMO43746.1"/>
    </source>
</evidence>
<dbReference type="AlphaFoldDB" id="A0A521B9H0"/>
<sequence length="167" mass="19464">MQLSEKQFIELVNTHQGIIHKVCGMYCNDKDNKKDLFQEIVLQLWRSVASFRAEAKISTFIYRVALNVALSGLRKSYRQPVQESITENVLAYPNDSSYEEKSEQLQMLNDAIAHLSEIEKAITLMYLDDRSYEEIAETMGITQNNLRVRMNRIREKLKQIVKTRCSI</sequence>
<dbReference type="EMBL" id="FXSZ01000002">
    <property type="protein sequence ID" value="SMO43746.1"/>
    <property type="molecule type" value="Genomic_DNA"/>
</dbReference>
<dbReference type="InterPro" id="IPR013325">
    <property type="entry name" value="RNA_pol_sigma_r2"/>
</dbReference>
<dbReference type="InterPro" id="IPR013249">
    <property type="entry name" value="RNA_pol_sigma70_r4_t2"/>
</dbReference>
<dbReference type="InterPro" id="IPR007627">
    <property type="entry name" value="RNA_pol_sigma70_r2"/>
</dbReference>
<dbReference type="GO" id="GO:0016987">
    <property type="term" value="F:sigma factor activity"/>
    <property type="evidence" value="ECO:0007669"/>
    <property type="project" value="UniProtKB-KW"/>
</dbReference>
<dbReference type="InterPro" id="IPR000792">
    <property type="entry name" value="Tscrpt_reg_LuxR_C"/>
</dbReference>
<keyword evidence="2" id="KW-0805">Transcription regulation</keyword>
<evidence type="ECO:0000259" key="5">
    <source>
        <dbReference type="PROSITE" id="PS00622"/>
    </source>
</evidence>
<dbReference type="GO" id="GO:0003677">
    <property type="term" value="F:DNA binding"/>
    <property type="evidence" value="ECO:0007669"/>
    <property type="project" value="InterPro"/>
</dbReference>
<dbReference type="SUPFAM" id="SSF88659">
    <property type="entry name" value="Sigma3 and sigma4 domains of RNA polymerase sigma factors"/>
    <property type="match status" value="1"/>
</dbReference>
<evidence type="ECO:0000256" key="4">
    <source>
        <dbReference type="ARBA" id="ARBA00023163"/>
    </source>
</evidence>
<dbReference type="Pfam" id="PF08281">
    <property type="entry name" value="Sigma70_r4_2"/>
    <property type="match status" value="1"/>
</dbReference>
<dbReference type="NCBIfam" id="TIGR02937">
    <property type="entry name" value="sigma70-ECF"/>
    <property type="match status" value="1"/>
</dbReference>
<dbReference type="CDD" id="cd06171">
    <property type="entry name" value="Sigma70_r4"/>
    <property type="match status" value="1"/>
</dbReference>
<protein>
    <submittedName>
        <fullName evidence="6">RNA polymerase sigma-70 factor, ECF subfamily</fullName>
    </submittedName>
</protein>
<evidence type="ECO:0000256" key="1">
    <source>
        <dbReference type="ARBA" id="ARBA00010641"/>
    </source>
</evidence>
<reference evidence="6 7" key="1">
    <citation type="submission" date="2017-05" db="EMBL/GenBank/DDBJ databases">
        <authorList>
            <person name="Varghese N."/>
            <person name="Submissions S."/>
        </authorList>
    </citation>
    <scope>NUCLEOTIDE SEQUENCE [LARGE SCALE GENOMIC DNA]</scope>
    <source>
        <strain evidence="6 7">DSM 21342</strain>
    </source>
</reference>
<feature type="domain" description="HTH luxR-type" evidence="5">
    <location>
        <begin position="129"/>
        <end position="156"/>
    </location>
</feature>
<keyword evidence="7" id="KW-1185">Reference proteome</keyword>
<dbReference type="PANTHER" id="PTHR43133:SF45">
    <property type="entry name" value="RNA POLYMERASE ECF-TYPE SIGMA FACTOR"/>
    <property type="match status" value="1"/>
</dbReference>
<dbReference type="Pfam" id="PF04542">
    <property type="entry name" value="Sigma70_r2"/>
    <property type="match status" value="1"/>
</dbReference>
<dbReference type="SUPFAM" id="SSF88946">
    <property type="entry name" value="Sigma2 domain of RNA polymerase sigma factors"/>
    <property type="match status" value="1"/>
</dbReference>
<dbReference type="Proteomes" id="UP000315971">
    <property type="component" value="Unassembled WGS sequence"/>
</dbReference>
<keyword evidence="4" id="KW-0804">Transcription</keyword>
<dbReference type="Gene3D" id="1.10.10.10">
    <property type="entry name" value="Winged helix-like DNA-binding domain superfamily/Winged helix DNA-binding domain"/>
    <property type="match status" value="1"/>
</dbReference>
<dbReference type="RefSeq" id="WP_142601415.1">
    <property type="nucleotide sequence ID" value="NZ_FXSZ01000002.1"/>
</dbReference>
<dbReference type="InterPro" id="IPR013324">
    <property type="entry name" value="RNA_pol_sigma_r3/r4-like"/>
</dbReference>
<dbReference type="OrthoDB" id="9780326at2"/>
<comment type="similarity">
    <text evidence="1">Belongs to the sigma-70 factor family. ECF subfamily.</text>
</comment>
<dbReference type="InterPro" id="IPR039425">
    <property type="entry name" value="RNA_pol_sigma-70-like"/>
</dbReference>
<dbReference type="Gene3D" id="1.10.1740.10">
    <property type="match status" value="1"/>
</dbReference>
<gene>
    <name evidence="6" type="ORF">SAMN06265350_10218</name>
</gene>
<evidence type="ECO:0000256" key="3">
    <source>
        <dbReference type="ARBA" id="ARBA00023082"/>
    </source>
</evidence>
<evidence type="ECO:0000313" key="7">
    <source>
        <dbReference type="Proteomes" id="UP000315971"/>
    </source>
</evidence>
<accession>A0A521B9H0</accession>
<dbReference type="PROSITE" id="PS00622">
    <property type="entry name" value="HTH_LUXR_1"/>
    <property type="match status" value="1"/>
</dbReference>
<dbReference type="PANTHER" id="PTHR43133">
    <property type="entry name" value="RNA POLYMERASE ECF-TYPE SIGMA FACTO"/>
    <property type="match status" value="1"/>
</dbReference>
<dbReference type="InterPro" id="IPR036388">
    <property type="entry name" value="WH-like_DNA-bd_sf"/>
</dbReference>
<dbReference type="InterPro" id="IPR014284">
    <property type="entry name" value="RNA_pol_sigma-70_dom"/>
</dbReference>
<organism evidence="6 7">
    <name type="scientific">Solitalea koreensis</name>
    <dbReference type="NCBI Taxonomy" id="543615"/>
    <lineage>
        <taxon>Bacteria</taxon>
        <taxon>Pseudomonadati</taxon>
        <taxon>Bacteroidota</taxon>
        <taxon>Sphingobacteriia</taxon>
        <taxon>Sphingobacteriales</taxon>
        <taxon>Sphingobacteriaceae</taxon>
        <taxon>Solitalea</taxon>
    </lineage>
</organism>
<dbReference type="GO" id="GO:0006352">
    <property type="term" value="P:DNA-templated transcription initiation"/>
    <property type="evidence" value="ECO:0007669"/>
    <property type="project" value="InterPro"/>
</dbReference>